<dbReference type="Proteomes" id="UP000002077">
    <property type="component" value="Chromosome"/>
</dbReference>
<dbReference type="eggNOG" id="COG1403">
    <property type="taxonomic scope" value="Bacteria"/>
</dbReference>
<dbReference type="AlphaFoldDB" id="C3PL79"/>
<keyword evidence="4" id="KW-1185">Reference proteome</keyword>
<dbReference type="KEGG" id="car:cauri_0486"/>
<reference evidence="3 4" key="1">
    <citation type="journal article" date="2010" name="BMC Genomics">
        <title>Complete genome sequence and lifestyle of black-pigmented Corynebacterium aurimucosum ATCC 700975 (formerly C. nigricans CN-1) isolated from a vaginal swab of a woman with spontaneous abortion.</title>
        <authorList>
            <person name="Trost E."/>
            <person name="Gotker S."/>
            <person name="Schneider J."/>
            <person name="Schneiker-Bekel S."/>
            <person name="Szczepanowski R."/>
            <person name="Tilker A."/>
            <person name="Viehoever P."/>
            <person name="Arnold W."/>
            <person name="Bekel T."/>
            <person name="Blom J."/>
            <person name="Gartemann K.H."/>
            <person name="Linke B."/>
            <person name="Goesmann A."/>
            <person name="Puhler A."/>
            <person name="Shukla S.K."/>
            <person name="Tauch A."/>
        </authorList>
    </citation>
    <scope>NUCLEOTIDE SEQUENCE [LARGE SCALE GENOMIC DNA]</scope>
    <source>
        <strain evidence="4">ATCC 700975 / DSM 44827 / CIP 107346 / CN-1</strain>
    </source>
</reference>
<accession>C3PL79</accession>
<evidence type="ECO:0000259" key="2">
    <source>
        <dbReference type="SMART" id="SM00507"/>
    </source>
</evidence>
<proteinExistence type="predicted"/>
<sequence>MQLGGYIQALARGLDVVEQCAGVTRAQLVQMGARPDFAEKLLGLHALYFGDTMFRSRQRKARRTGHDVFTLLDIERYCSKLKARKAWELRQLLASTPREKIPMVAKAKLKEWRPPKDPAPGVRVTRRAGRNHTLSITDSSLNISKLLAVLKTTDKDLLTAAHTVFRGGGGSGQKLQSNVIVRLDELDRIVDGDGEEIELQLTNGATVTGAEFVREKLADVGLITLVHPHHGPVNLYMASRFANTKQRLALSAEHPTCAWPGCNAPAEDSQIHHLTRFQDGGPTNMSNLVPLCAYHNAVNDDDPEKPTGRGRLDRIDGRVHYLPPWAGPPIPIESPAHPPRSAPAPATPAAPGSALSSGTRTAARTSTDPPTSDPPASRSGPPYGSGAGEPPHNSGEPPDPPPS</sequence>
<organism evidence="3 4">
    <name type="scientific">Corynebacterium aurimucosum (strain ATCC 700975 / DSM 44827 / CIP 107346 / CN-1)</name>
    <name type="common">Corynebacterium nigricans</name>
    <dbReference type="NCBI Taxonomy" id="548476"/>
    <lineage>
        <taxon>Bacteria</taxon>
        <taxon>Bacillati</taxon>
        <taxon>Actinomycetota</taxon>
        <taxon>Actinomycetes</taxon>
        <taxon>Mycobacteriales</taxon>
        <taxon>Corynebacteriaceae</taxon>
        <taxon>Corynebacterium</taxon>
    </lineage>
</organism>
<feature type="region of interest" description="Disordered" evidence="1">
    <location>
        <begin position="326"/>
        <end position="403"/>
    </location>
</feature>
<dbReference type="HOGENOM" id="CLU_051470_0_0_11"/>
<dbReference type="GeneID" id="31923105"/>
<protein>
    <recommendedName>
        <fullName evidence="2">HNH nuclease domain-containing protein</fullName>
    </recommendedName>
</protein>
<evidence type="ECO:0000313" key="4">
    <source>
        <dbReference type="Proteomes" id="UP000002077"/>
    </source>
</evidence>
<evidence type="ECO:0000313" key="3">
    <source>
        <dbReference type="EMBL" id="ACP32083.1"/>
    </source>
</evidence>
<dbReference type="InterPro" id="IPR003615">
    <property type="entry name" value="HNH_nuc"/>
</dbReference>
<name>C3PL79_CORA7</name>
<dbReference type="Gene3D" id="1.10.30.50">
    <property type="match status" value="1"/>
</dbReference>
<dbReference type="RefSeq" id="WP_010189451.1">
    <property type="nucleotide sequence ID" value="NC_012590.1"/>
</dbReference>
<feature type="compositionally biased region" description="Pro residues" evidence="1">
    <location>
        <begin position="326"/>
        <end position="348"/>
    </location>
</feature>
<dbReference type="OrthoDB" id="4419908at2"/>
<evidence type="ECO:0000256" key="1">
    <source>
        <dbReference type="SAM" id="MobiDB-lite"/>
    </source>
</evidence>
<feature type="compositionally biased region" description="Low complexity" evidence="1">
    <location>
        <begin position="349"/>
        <end position="379"/>
    </location>
</feature>
<dbReference type="SMART" id="SM00507">
    <property type="entry name" value="HNHc"/>
    <property type="match status" value="1"/>
</dbReference>
<dbReference type="STRING" id="548476.cauri_0486"/>
<dbReference type="CDD" id="cd00085">
    <property type="entry name" value="HNHc"/>
    <property type="match status" value="1"/>
</dbReference>
<dbReference type="EMBL" id="CP001601">
    <property type="protein sequence ID" value="ACP32083.1"/>
    <property type="molecule type" value="Genomic_DNA"/>
</dbReference>
<feature type="domain" description="HNH nuclease" evidence="2">
    <location>
        <begin position="245"/>
        <end position="297"/>
    </location>
</feature>
<gene>
    <name evidence="3" type="ordered locus">cauri_0486</name>
</gene>